<dbReference type="Pfam" id="PF04717">
    <property type="entry name" value="Phage_base_V"/>
    <property type="match status" value="1"/>
</dbReference>
<comment type="caution">
    <text evidence="6">The sequence shown here is derived from an EMBL/GenBank/DDBJ whole genome shotgun (WGS) entry which is preliminary data.</text>
</comment>
<feature type="domain" description="Gp5/Type VI secretion system Vgr protein OB-fold" evidence="4">
    <location>
        <begin position="392"/>
        <end position="458"/>
    </location>
</feature>
<evidence type="ECO:0000256" key="3">
    <source>
        <dbReference type="ARBA" id="ARBA00022525"/>
    </source>
</evidence>
<dbReference type="InterPro" id="IPR006531">
    <property type="entry name" value="Gp5/Vgr_OB"/>
</dbReference>
<dbReference type="Gene3D" id="2.40.50.230">
    <property type="entry name" value="Gp5 N-terminal domain"/>
    <property type="match status" value="1"/>
</dbReference>
<evidence type="ECO:0000259" key="5">
    <source>
        <dbReference type="Pfam" id="PF22178"/>
    </source>
</evidence>
<proteinExistence type="inferred from homology"/>
<dbReference type="NCBIfam" id="TIGR01646">
    <property type="entry name" value="vgr_GE"/>
    <property type="match status" value="1"/>
</dbReference>
<dbReference type="Gene3D" id="3.55.50.10">
    <property type="entry name" value="Baseplate protein-like domains"/>
    <property type="match status" value="1"/>
</dbReference>
<dbReference type="SUPFAM" id="SSF69349">
    <property type="entry name" value="Phage fibre proteins"/>
    <property type="match status" value="1"/>
</dbReference>
<comment type="subcellular location">
    <subcellularLocation>
        <location evidence="1">Secreted</location>
    </subcellularLocation>
</comment>
<dbReference type="Proteomes" id="UP000809529">
    <property type="component" value="Unassembled WGS sequence"/>
</dbReference>
<protein>
    <submittedName>
        <fullName evidence="6">Type VI secretion system tip protein VgrG</fullName>
    </submittedName>
</protein>
<dbReference type="EMBL" id="JAAEBW010000002">
    <property type="protein sequence ID" value="MBM1194595.1"/>
    <property type="molecule type" value="Genomic_DNA"/>
</dbReference>
<organism evidence="6 7">
    <name type="scientific">Pseudomonas weihenstephanensis</name>
    <dbReference type="NCBI Taxonomy" id="1608994"/>
    <lineage>
        <taxon>Bacteria</taxon>
        <taxon>Pseudomonadati</taxon>
        <taxon>Pseudomonadota</taxon>
        <taxon>Gammaproteobacteria</taxon>
        <taxon>Pseudomonadales</taxon>
        <taxon>Pseudomonadaceae</taxon>
        <taxon>Pseudomonas</taxon>
    </lineage>
</organism>
<dbReference type="InterPro" id="IPR050708">
    <property type="entry name" value="T6SS_VgrG/RHS"/>
</dbReference>
<reference evidence="6 7" key="1">
    <citation type="submission" date="2020-01" db="EMBL/GenBank/DDBJ databases">
        <title>Comparative genomics of meat spoilage bacteria.</title>
        <authorList>
            <person name="Hilgarth M."/>
            <person name="Vogel R.F."/>
        </authorList>
    </citation>
    <scope>NUCLEOTIDE SEQUENCE [LARGE SCALE GENOMIC DNA]</scope>
    <source>
        <strain evidence="6 7">TMW2.2077</strain>
    </source>
</reference>
<evidence type="ECO:0000259" key="4">
    <source>
        <dbReference type="Pfam" id="PF04717"/>
    </source>
</evidence>
<dbReference type="SUPFAM" id="SSF69279">
    <property type="entry name" value="Phage tail proteins"/>
    <property type="match status" value="2"/>
</dbReference>
<comment type="similarity">
    <text evidence="2">Belongs to the VgrG protein family.</text>
</comment>
<name>A0ABS1ZDP7_9PSED</name>
<dbReference type="InterPro" id="IPR054030">
    <property type="entry name" value="Gp5_Vgr_C"/>
</dbReference>
<dbReference type="Gene3D" id="4.10.220.110">
    <property type="match status" value="1"/>
</dbReference>
<dbReference type="InterPro" id="IPR037026">
    <property type="entry name" value="Vgr_OB-fold_dom_sf"/>
</dbReference>
<keyword evidence="7" id="KW-1185">Reference proteome</keyword>
<dbReference type="PANTHER" id="PTHR32305:SF15">
    <property type="entry name" value="PROTEIN RHSA-RELATED"/>
    <property type="match status" value="1"/>
</dbReference>
<evidence type="ECO:0000256" key="1">
    <source>
        <dbReference type="ARBA" id="ARBA00004613"/>
    </source>
</evidence>
<evidence type="ECO:0000313" key="6">
    <source>
        <dbReference type="EMBL" id="MBM1194595.1"/>
    </source>
</evidence>
<evidence type="ECO:0000313" key="7">
    <source>
        <dbReference type="Proteomes" id="UP000809529"/>
    </source>
</evidence>
<dbReference type="SUPFAM" id="SSF69255">
    <property type="entry name" value="gp5 N-terminal domain-like"/>
    <property type="match status" value="1"/>
</dbReference>
<accession>A0ABS1ZDP7</accession>
<feature type="domain" description="Gp5/Type VI secretion system Vgr C-terminal trimerisation" evidence="5">
    <location>
        <begin position="476"/>
        <end position="582"/>
    </location>
</feature>
<evidence type="ECO:0000256" key="2">
    <source>
        <dbReference type="ARBA" id="ARBA00005558"/>
    </source>
</evidence>
<dbReference type="NCBIfam" id="TIGR03361">
    <property type="entry name" value="VI_Rhs_Vgr"/>
    <property type="match status" value="1"/>
</dbReference>
<keyword evidence="3" id="KW-0964">Secreted</keyword>
<dbReference type="Pfam" id="PF05954">
    <property type="entry name" value="Phage_GPD"/>
    <property type="match status" value="1"/>
</dbReference>
<dbReference type="InterPro" id="IPR006533">
    <property type="entry name" value="T6SS_Vgr_RhsGE"/>
</dbReference>
<dbReference type="PANTHER" id="PTHR32305">
    <property type="match status" value="1"/>
</dbReference>
<sequence>MSTSARQPRFSLSIQGVEPALQVLAFKGEEAISSPFSFDVELVSDRSSIDLASLLHQSAFLAFDEQDNGIHGQISAVSKSCQSARLTRYQLTLVPRVAYLAHRTDQRIFQHQTVQQIIEQVLKGHGILGDAYRFALNSVYLPREYCVQYGESDLHFIQRLCFEEGLHYHFRHAVHGHELVFGDELMAFVPAAQATPYHTGEGLLAPGPAIDLFEVQFQARSNRVTLRDYNFNKASRVVQADRNNMADRAGPELEHYTYPGRFTDTAEGERYSQRALERHQAAYAQASGRSHQPCLRSGHYLQLKEHPTQACNGDWLLTRIEHQGKQPQVLEEQISSSLLRCADGFIQGYRNTFHAIPQNVAYRSPTRYEKPRLLGSQSARVCGPANEAIFCDALGRINVQFHWDREGSQDENSSCWLRVVSGWAGERYGAVTVPRVGMEVLVSYLEGDIDQPVVSGCLINSLHPVAHALPANKTRSVLRSKSTPGASGYNELQLEDRKGCELIYLHAQRDMQQHIKHDSRVQVAGEFEHTIKGNSTVVFKAQEQHTVGADRKTRLLADDYLDIAQSSHCHVGRVMTVEAGQQIHFKAGTTLNINGGATQSLMAGGQHLLLTPAGIFSSTPVQPGGVPVQGTPASSGLPGGVEALLALALVSQTQAFQDAAKSIEPVCMACEALKDTAQ</sequence>
<dbReference type="Gene3D" id="2.30.110.50">
    <property type="match status" value="1"/>
</dbReference>
<dbReference type="RefSeq" id="WP_203302326.1">
    <property type="nucleotide sequence ID" value="NZ_JAAEBW010000002.1"/>
</dbReference>
<dbReference type="Pfam" id="PF22178">
    <property type="entry name" value="Gp5_trimer_C"/>
    <property type="match status" value="1"/>
</dbReference>
<dbReference type="InterPro" id="IPR017847">
    <property type="entry name" value="T6SS_RhsGE_Vgr_subset"/>
</dbReference>
<gene>
    <name evidence="6" type="primary">tssI</name>
    <name evidence="6" type="ORF">GYN02_05300</name>
</gene>